<organism evidence="3 4">
    <name type="scientific">Polynucleobacter aenigmaticus</name>
    <dbReference type="NCBI Taxonomy" id="1743164"/>
    <lineage>
        <taxon>Bacteria</taxon>
        <taxon>Pseudomonadati</taxon>
        <taxon>Pseudomonadota</taxon>
        <taxon>Betaproteobacteria</taxon>
        <taxon>Burkholderiales</taxon>
        <taxon>Burkholderiaceae</taxon>
        <taxon>Polynucleobacter</taxon>
    </lineage>
</organism>
<feature type="compositionally biased region" description="Polar residues" evidence="1">
    <location>
        <begin position="167"/>
        <end position="182"/>
    </location>
</feature>
<evidence type="ECO:0000313" key="4">
    <source>
        <dbReference type="Proteomes" id="UP000198104"/>
    </source>
</evidence>
<feature type="region of interest" description="Disordered" evidence="1">
    <location>
        <begin position="146"/>
        <end position="212"/>
    </location>
</feature>
<keyword evidence="4" id="KW-1185">Reference proteome</keyword>
<dbReference type="EMBL" id="NGUO01000011">
    <property type="protein sequence ID" value="OWS71366.1"/>
    <property type="molecule type" value="Genomic_DNA"/>
</dbReference>
<evidence type="ECO:0000256" key="1">
    <source>
        <dbReference type="SAM" id="MobiDB-lite"/>
    </source>
</evidence>
<name>A0A254Q1F4_9BURK</name>
<dbReference type="Pfam" id="PF11304">
    <property type="entry name" value="DUF3106"/>
    <property type="match status" value="1"/>
</dbReference>
<dbReference type="AlphaFoldDB" id="A0A254Q1F4"/>
<protein>
    <recommendedName>
        <fullName evidence="5">DUF3106 domain-containing protein</fullName>
    </recommendedName>
</protein>
<evidence type="ECO:0000256" key="2">
    <source>
        <dbReference type="SAM" id="SignalP"/>
    </source>
</evidence>
<evidence type="ECO:0000313" key="3">
    <source>
        <dbReference type="EMBL" id="OWS71366.1"/>
    </source>
</evidence>
<dbReference type="InterPro" id="IPR021455">
    <property type="entry name" value="DUF3106"/>
</dbReference>
<gene>
    <name evidence="3" type="ORF">CBI30_07990</name>
</gene>
<dbReference type="RefSeq" id="WP_088527771.1">
    <property type="nucleotide sequence ID" value="NZ_NGUO01000011.1"/>
</dbReference>
<proteinExistence type="predicted"/>
<accession>A0A254Q1F4</accession>
<dbReference type="OrthoDB" id="9796567at2"/>
<sequence length="212" mass="23164">MLKNLRSCCAALFISSSLMLTLGALGLSANALAQSSSGAHGKTTGIPEKKPDGTWEGLKLEQQKILAPLEDDWDYMLPDSRKKWMQVANLYPRMSEADQQRLQSRMTSWSNLSQKDRRVARENYLSSLKFPAEKKAEAWSAYQKLSDEQKKKLAQAEVNKKKPTAVSAPTLQQHPITQKSNLAPTLPASSPPAPAPEVSAPSASSDNSTGNP</sequence>
<feature type="compositionally biased region" description="Low complexity" evidence="1">
    <location>
        <begin position="196"/>
        <end position="205"/>
    </location>
</feature>
<reference evidence="3 4" key="1">
    <citation type="submission" date="2017-05" db="EMBL/GenBank/DDBJ databases">
        <title>Polynucleobacter sp. MWH-K35W1 isolated from the permanently anoxic monimolimnion of a meromictic lake.</title>
        <authorList>
            <person name="Hahn M.W."/>
        </authorList>
    </citation>
    <scope>NUCLEOTIDE SEQUENCE [LARGE SCALE GENOMIC DNA]</scope>
    <source>
        <strain evidence="3 4">MWH-K35W1</strain>
    </source>
</reference>
<feature type="signal peptide" evidence="2">
    <location>
        <begin position="1"/>
        <end position="33"/>
    </location>
</feature>
<comment type="caution">
    <text evidence="3">The sequence shown here is derived from an EMBL/GenBank/DDBJ whole genome shotgun (WGS) entry which is preliminary data.</text>
</comment>
<evidence type="ECO:0008006" key="5">
    <source>
        <dbReference type="Google" id="ProtNLM"/>
    </source>
</evidence>
<feature type="chain" id="PRO_5012761579" description="DUF3106 domain-containing protein" evidence="2">
    <location>
        <begin position="34"/>
        <end position="212"/>
    </location>
</feature>
<keyword evidence="2" id="KW-0732">Signal</keyword>
<dbReference type="Proteomes" id="UP000198104">
    <property type="component" value="Unassembled WGS sequence"/>
</dbReference>